<evidence type="ECO:0000313" key="1">
    <source>
        <dbReference type="EMBL" id="EMZ41434.1"/>
    </source>
</evidence>
<dbReference type="EMBL" id="AQFW01000004">
    <property type="protein sequence ID" value="EMZ41434.1"/>
    <property type="molecule type" value="Genomic_DNA"/>
</dbReference>
<comment type="caution">
    <text evidence="1">The sequence shown here is derived from an EMBL/GenBank/DDBJ whole genome shotgun (WGS) entry which is preliminary data.</text>
</comment>
<dbReference type="PATRIC" id="fig|1235804.3.peg.485"/>
<dbReference type="HOGENOM" id="CLU_3136360_0_0_7"/>
<organism evidence="1 2">
    <name type="scientific">Helicobacter bilis WiWa</name>
    <dbReference type="NCBI Taxonomy" id="1235804"/>
    <lineage>
        <taxon>Bacteria</taxon>
        <taxon>Pseudomonadati</taxon>
        <taxon>Campylobacterota</taxon>
        <taxon>Epsilonproteobacteria</taxon>
        <taxon>Campylobacterales</taxon>
        <taxon>Helicobacteraceae</taxon>
        <taxon>Helicobacter</taxon>
    </lineage>
</organism>
<sequence length="49" mass="5417">MGFKKFNGKNAILSMILCGVTSFSLLYANNLKECQSEEDKKSGCVENIL</sequence>
<dbReference type="GeneID" id="60657907"/>
<dbReference type="AlphaFoldDB" id="N2BX10"/>
<name>N2BX10_9HELI</name>
<protein>
    <submittedName>
        <fullName evidence="1">Uncharacterized protein</fullName>
    </submittedName>
</protein>
<proteinExistence type="predicted"/>
<dbReference type="Proteomes" id="UP000012527">
    <property type="component" value="Unassembled WGS sequence"/>
</dbReference>
<gene>
    <name evidence="1" type="ORF">C826_00454</name>
</gene>
<accession>N2BX10</accession>
<dbReference type="RefSeq" id="WP_004084565.1">
    <property type="nucleotide sequence ID" value="NZ_KB822505.1"/>
</dbReference>
<evidence type="ECO:0000313" key="2">
    <source>
        <dbReference type="Proteomes" id="UP000012527"/>
    </source>
</evidence>
<reference evidence="1 2" key="1">
    <citation type="submission" date="2013-02" db="EMBL/GenBank/DDBJ databases">
        <title>The Genome Sequence of Helicobacter bilis WiWa.</title>
        <authorList>
            <consortium name="The Broad Institute Genome Sequencing Platform"/>
            <person name="Ward D."/>
            <person name="Overstreet A.-M.C."/>
            <person name="Ramer-Tait A.E."/>
            <person name="Phillips G.J."/>
            <person name="Wannemuehler M.J."/>
            <person name="Walker B."/>
            <person name="Young S.K."/>
            <person name="Zeng Q."/>
            <person name="Gargeya S."/>
            <person name="Fitzgerald M."/>
            <person name="Haas B."/>
            <person name="Abouelleil A."/>
            <person name="Alvarado L."/>
            <person name="Arachchi H.M."/>
            <person name="Berlin A.M."/>
            <person name="Chapman S.B."/>
            <person name="Dewar J."/>
            <person name="Goldberg J."/>
            <person name="Griggs A."/>
            <person name="Gujja S."/>
            <person name="Hansen M."/>
            <person name="Howarth C."/>
            <person name="Imamovic A."/>
            <person name="Larimer J."/>
            <person name="McCowan C."/>
            <person name="Murphy C."/>
            <person name="Neiman D."/>
            <person name="Pearson M."/>
            <person name="Priest M."/>
            <person name="Roberts A."/>
            <person name="Saif S."/>
            <person name="Shea T."/>
            <person name="Sisk P."/>
            <person name="Sykes S."/>
            <person name="Wortman J."/>
            <person name="Nusbaum C."/>
            <person name="Birren B."/>
        </authorList>
    </citation>
    <scope>NUCLEOTIDE SEQUENCE [LARGE SCALE GENOMIC DNA]</scope>
    <source>
        <strain evidence="1 2">WiWa</strain>
    </source>
</reference>